<dbReference type="STRING" id="643562.Daes_0428"/>
<evidence type="ECO:0000313" key="2">
    <source>
        <dbReference type="Proteomes" id="UP000002191"/>
    </source>
</evidence>
<reference evidence="1 2" key="2">
    <citation type="journal article" date="2014" name="Genome Announc.">
        <title>Complete Genome Sequence of the Subsurface, Mesophilic Sulfate-Reducing Bacterium Desulfovibrio aespoeensis Aspo-2.</title>
        <authorList>
            <person name="Pedersen K."/>
            <person name="Bengtsson A."/>
            <person name="Edlund J."/>
            <person name="Rabe L."/>
            <person name="Hazen T."/>
            <person name="Chakraborty R."/>
            <person name="Goodwin L."/>
            <person name="Shapiro N."/>
        </authorList>
    </citation>
    <scope>NUCLEOTIDE SEQUENCE [LARGE SCALE GENOMIC DNA]</scope>
    <source>
        <strain evidence="2">ATCC 700646 / DSM 10631 / Aspo-2</strain>
    </source>
</reference>
<dbReference type="HOGENOM" id="CLU_3042672_0_0_7"/>
<dbReference type="RefSeq" id="WP_013513389.1">
    <property type="nucleotide sequence ID" value="NC_014844.1"/>
</dbReference>
<keyword evidence="2" id="KW-1185">Reference proteome</keyword>
<dbReference type="EMBL" id="CP002431">
    <property type="protein sequence ID" value="ADU61452.1"/>
    <property type="molecule type" value="Genomic_DNA"/>
</dbReference>
<reference evidence="2" key="1">
    <citation type="submission" date="2010-12" db="EMBL/GenBank/DDBJ databases">
        <title>Complete sequence of Desulfovibrio aespoeensis Aspo-2.</title>
        <authorList>
            <consortium name="US DOE Joint Genome Institute"/>
            <person name="Lucas S."/>
            <person name="Copeland A."/>
            <person name="Lapidus A."/>
            <person name="Cheng J.-F."/>
            <person name="Goodwin L."/>
            <person name="Pitluck S."/>
            <person name="Chertkov O."/>
            <person name="Misra M."/>
            <person name="Detter J.C."/>
            <person name="Han C."/>
            <person name="Tapia R."/>
            <person name="Land M."/>
            <person name="Hauser L."/>
            <person name="Kyrpides N."/>
            <person name="Ivanova N."/>
            <person name="Ovchinnikova G."/>
            <person name="Pedersen K."/>
            <person name="Jagevall S."/>
            <person name="Hazen T."/>
            <person name="Woyke T."/>
        </authorList>
    </citation>
    <scope>NUCLEOTIDE SEQUENCE [LARGE SCALE GENOMIC DNA]</scope>
    <source>
        <strain evidence="2">ATCC 700646 / DSM 10631 / Aspo-2</strain>
    </source>
</reference>
<dbReference type="Proteomes" id="UP000002191">
    <property type="component" value="Chromosome"/>
</dbReference>
<proteinExistence type="predicted"/>
<sequence precursor="true">MKIATRLLSMAMLLCVLAWAPFYRLVMSIRDGISLTWMDWQEDLEVFRKLWREA</sequence>
<accession>E6VX46</accession>
<dbReference type="AlphaFoldDB" id="E6VX46"/>
<organism evidence="1 2">
    <name type="scientific">Pseudodesulfovibrio aespoeensis (strain ATCC 700646 / DSM 10631 / Aspo-2)</name>
    <name type="common">Desulfovibrio aespoeensis</name>
    <dbReference type="NCBI Taxonomy" id="643562"/>
    <lineage>
        <taxon>Bacteria</taxon>
        <taxon>Pseudomonadati</taxon>
        <taxon>Thermodesulfobacteriota</taxon>
        <taxon>Desulfovibrionia</taxon>
        <taxon>Desulfovibrionales</taxon>
        <taxon>Desulfovibrionaceae</taxon>
    </lineage>
</organism>
<dbReference type="KEGG" id="das:Daes_0428"/>
<protein>
    <submittedName>
        <fullName evidence="1">Uncharacterized protein</fullName>
    </submittedName>
</protein>
<name>E6VX46_PSEA9</name>
<evidence type="ECO:0000313" key="1">
    <source>
        <dbReference type="EMBL" id="ADU61452.1"/>
    </source>
</evidence>
<gene>
    <name evidence="1" type="ordered locus">Daes_0428</name>
</gene>